<organism evidence="2 3">
    <name type="scientific">Pelagibacterium lentulum</name>
    <dbReference type="NCBI Taxonomy" id="2029865"/>
    <lineage>
        <taxon>Bacteria</taxon>
        <taxon>Pseudomonadati</taxon>
        <taxon>Pseudomonadota</taxon>
        <taxon>Alphaproteobacteria</taxon>
        <taxon>Hyphomicrobiales</taxon>
        <taxon>Devosiaceae</taxon>
        <taxon>Pelagibacterium</taxon>
    </lineage>
</organism>
<dbReference type="OrthoDB" id="9806572at2"/>
<protein>
    <submittedName>
        <fullName evidence="2">Uncharacterized protein</fullName>
    </submittedName>
</protein>
<comment type="caution">
    <text evidence="2">The sequence shown here is derived from an EMBL/GenBank/DDBJ whole genome shotgun (WGS) entry which is preliminary data.</text>
</comment>
<feature type="signal peptide" evidence="1">
    <location>
        <begin position="1"/>
        <end position="31"/>
    </location>
</feature>
<dbReference type="InterPro" id="IPR038696">
    <property type="entry name" value="IalB_sf"/>
</dbReference>
<sequence length="175" mass="18602">MRSGIRSHVGRVLALAAVSASAAIYASGAYAATNLGTFDYWTAWSDTGQSGKICYISSTPQTMEPSNVNRGAIHFMVTFRPDKRNEVATIVGYPIHESNPNASASVDGRSYPMVTSDNAAWLASVEDEPGFVQAMRAGSSMVVRATSQRGTNTVDTYSLRGVTAALNKVIEECPG</sequence>
<dbReference type="AlphaFoldDB" id="A0A916R4J1"/>
<evidence type="ECO:0000313" key="2">
    <source>
        <dbReference type="EMBL" id="GGA37059.1"/>
    </source>
</evidence>
<name>A0A916R4J1_9HYPH</name>
<dbReference type="RefSeq" id="WP_127073033.1">
    <property type="nucleotide sequence ID" value="NZ_BMKB01000001.1"/>
</dbReference>
<keyword evidence="3" id="KW-1185">Reference proteome</keyword>
<feature type="chain" id="PRO_5036857254" evidence="1">
    <location>
        <begin position="32"/>
        <end position="175"/>
    </location>
</feature>
<accession>A0A916R4J1</accession>
<dbReference type="Proteomes" id="UP000596977">
    <property type="component" value="Unassembled WGS sequence"/>
</dbReference>
<dbReference type="Gene3D" id="2.60.40.1880">
    <property type="entry name" value="Invasion associated locus B (IalB) protein"/>
    <property type="match status" value="1"/>
</dbReference>
<dbReference type="Pfam" id="PF06776">
    <property type="entry name" value="IalB"/>
    <property type="match status" value="1"/>
</dbReference>
<dbReference type="InterPro" id="IPR010642">
    <property type="entry name" value="Invasion_prot_B"/>
</dbReference>
<evidence type="ECO:0000313" key="3">
    <source>
        <dbReference type="Proteomes" id="UP000596977"/>
    </source>
</evidence>
<keyword evidence="1" id="KW-0732">Signal</keyword>
<proteinExistence type="predicted"/>
<evidence type="ECO:0000256" key="1">
    <source>
        <dbReference type="SAM" id="SignalP"/>
    </source>
</evidence>
<dbReference type="EMBL" id="BMKB01000001">
    <property type="protein sequence ID" value="GGA37059.1"/>
    <property type="molecule type" value="Genomic_DNA"/>
</dbReference>
<reference evidence="2 3" key="1">
    <citation type="journal article" date="2014" name="Int. J. Syst. Evol. Microbiol.">
        <title>Complete genome sequence of Corynebacterium casei LMG S-19264T (=DSM 44701T), isolated from a smear-ripened cheese.</title>
        <authorList>
            <consortium name="US DOE Joint Genome Institute (JGI-PGF)"/>
            <person name="Walter F."/>
            <person name="Albersmeier A."/>
            <person name="Kalinowski J."/>
            <person name="Ruckert C."/>
        </authorList>
    </citation>
    <scope>NUCLEOTIDE SEQUENCE [LARGE SCALE GENOMIC DNA]</scope>
    <source>
        <strain evidence="2 3">CGMCC 1.15896</strain>
    </source>
</reference>
<gene>
    <name evidence="2" type="ORF">GCM10011499_03000</name>
</gene>